<dbReference type="AlphaFoldDB" id="A4S333"/>
<name>A4S333_OSTLU</name>
<dbReference type="eggNOG" id="KOG1594">
    <property type="taxonomic scope" value="Eukaryota"/>
</dbReference>
<evidence type="ECO:0000313" key="7">
    <source>
        <dbReference type="EMBL" id="ABO97937.1"/>
    </source>
</evidence>
<evidence type="ECO:0000256" key="1">
    <source>
        <dbReference type="ARBA" id="ARBA00001096"/>
    </source>
</evidence>
<dbReference type="Gene3D" id="2.70.98.10">
    <property type="match status" value="1"/>
</dbReference>
<dbReference type="GeneID" id="5003514"/>
<feature type="active site" evidence="6">
    <location>
        <position position="152"/>
    </location>
</feature>
<dbReference type="OrthoDB" id="1659429at2759"/>
<dbReference type="Gramene" id="ABO97937">
    <property type="protein sequence ID" value="ABO97937"/>
    <property type="gene ID" value="OSTLU_34850"/>
</dbReference>
<evidence type="ECO:0000256" key="2">
    <source>
        <dbReference type="ARBA" id="ARBA00005866"/>
    </source>
</evidence>
<keyword evidence="8" id="KW-1185">Reference proteome</keyword>
<dbReference type="HOGENOM" id="CLU_048345_2_0_1"/>
<evidence type="ECO:0000256" key="4">
    <source>
        <dbReference type="ARBA" id="ARBA00023235"/>
    </source>
</evidence>
<gene>
    <name evidence="7" type="ORF">OSTLU_34850</name>
</gene>
<dbReference type="OMA" id="HPNDSHG"/>
<evidence type="ECO:0000256" key="6">
    <source>
        <dbReference type="PIRSR" id="PIRSR016020-1"/>
    </source>
</evidence>
<feature type="active site" evidence="6">
    <location>
        <position position="258"/>
    </location>
</feature>
<dbReference type="GO" id="GO:0030246">
    <property type="term" value="F:carbohydrate binding"/>
    <property type="evidence" value="ECO:0007669"/>
    <property type="project" value="UniProtKB-UniRule"/>
</dbReference>
<protein>
    <recommendedName>
        <fullName evidence="3 5">glucose-6-phosphate 1-epimerase</fullName>
        <ecNumber evidence="3 5">5.1.3.15</ecNumber>
    </recommendedName>
</protein>
<dbReference type="Pfam" id="PF01263">
    <property type="entry name" value="Aldose_epim"/>
    <property type="match status" value="1"/>
</dbReference>
<dbReference type="SUPFAM" id="SSF74650">
    <property type="entry name" value="Galactose mutarotase-like"/>
    <property type="match status" value="1"/>
</dbReference>
<dbReference type="CDD" id="cd09020">
    <property type="entry name" value="D-hex-6-P-epi_like"/>
    <property type="match status" value="1"/>
</dbReference>
<evidence type="ECO:0000313" key="8">
    <source>
        <dbReference type="Proteomes" id="UP000001568"/>
    </source>
</evidence>
<evidence type="ECO:0000256" key="5">
    <source>
        <dbReference type="PIRNR" id="PIRNR016020"/>
    </source>
</evidence>
<evidence type="ECO:0000256" key="3">
    <source>
        <dbReference type="ARBA" id="ARBA00012083"/>
    </source>
</evidence>
<dbReference type="EC" id="5.1.3.15" evidence="3 5"/>
<dbReference type="STRING" id="436017.A4S333"/>
<dbReference type="PANTHER" id="PTHR11122:SF13">
    <property type="entry name" value="GLUCOSE-6-PHOSPHATE 1-EPIMERASE"/>
    <property type="match status" value="1"/>
</dbReference>
<dbReference type="EMBL" id="CP000589">
    <property type="protein sequence ID" value="ABO97937.1"/>
    <property type="molecule type" value="Genomic_DNA"/>
</dbReference>
<sequence length="285" mass="31176">MTTHDALVGTLPGVRLENDTHVCEITRFGAHVASWRVKRTSDELLFRSKLAKLDGTKAIRGGVPVCFPQFSDMGPCAQSHGFARTSVWAVEALSATEVTMVLRRGDEAGDGDAFGGDYEARFTATLDGDALRTALRVTNAGKSCFEFTSALHTYFRVSDCAKTKVRGLRGTTYLDNLRARASAKDDEDAVEFSGEVDRIYTDAPSVLTIDDEALGRRFRVAKTSTFPDAVVWNPALTDKTRGMSDFGDEEYREMVCVEVAGVKDKITVEPGETWEASQTISYSAI</sequence>
<keyword evidence="4 5" id="KW-0413">Isomerase</keyword>
<accession>A4S333</accession>
<reference evidence="7 8" key="1">
    <citation type="journal article" date="2007" name="Proc. Natl. Acad. Sci. U.S.A.">
        <title>The tiny eukaryote Ostreococcus provides genomic insights into the paradox of plankton speciation.</title>
        <authorList>
            <person name="Palenik B."/>
            <person name="Grimwood J."/>
            <person name="Aerts A."/>
            <person name="Rouze P."/>
            <person name="Salamov A."/>
            <person name="Putnam N."/>
            <person name="Dupont C."/>
            <person name="Jorgensen R."/>
            <person name="Derelle E."/>
            <person name="Rombauts S."/>
            <person name="Zhou K."/>
            <person name="Otillar R."/>
            <person name="Merchant S.S."/>
            <person name="Podell S."/>
            <person name="Gaasterland T."/>
            <person name="Napoli C."/>
            <person name="Gendler K."/>
            <person name="Manuell A."/>
            <person name="Tai V."/>
            <person name="Vallon O."/>
            <person name="Piganeau G."/>
            <person name="Jancek S."/>
            <person name="Heijde M."/>
            <person name="Jabbari K."/>
            <person name="Bowler C."/>
            <person name="Lohr M."/>
            <person name="Robbens S."/>
            <person name="Werner G."/>
            <person name="Dubchak I."/>
            <person name="Pazour G.J."/>
            <person name="Ren Q."/>
            <person name="Paulsen I."/>
            <person name="Delwiche C."/>
            <person name="Schmutz J."/>
            <person name="Rokhsar D."/>
            <person name="Van de Peer Y."/>
            <person name="Moreau H."/>
            <person name="Grigoriev I.V."/>
        </authorList>
    </citation>
    <scope>NUCLEOTIDE SEQUENCE [LARGE SCALE GENOMIC DNA]</scope>
    <source>
        <strain evidence="7 8">CCE9901</strain>
    </source>
</reference>
<dbReference type="RefSeq" id="XP_001419644.1">
    <property type="nucleotide sequence ID" value="XM_001419607.1"/>
</dbReference>
<organism evidence="7 8">
    <name type="scientific">Ostreococcus lucimarinus (strain CCE9901)</name>
    <dbReference type="NCBI Taxonomy" id="436017"/>
    <lineage>
        <taxon>Eukaryota</taxon>
        <taxon>Viridiplantae</taxon>
        <taxon>Chlorophyta</taxon>
        <taxon>Mamiellophyceae</taxon>
        <taxon>Mamiellales</taxon>
        <taxon>Bathycoccaceae</taxon>
        <taxon>Ostreococcus</taxon>
    </lineage>
</organism>
<dbReference type="Proteomes" id="UP000001568">
    <property type="component" value="Chromosome 9"/>
</dbReference>
<dbReference type="InterPro" id="IPR025532">
    <property type="entry name" value="G6P_1-epimerase"/>
</dbReference>
<dbReference type="GO" id="GO:0005737">
    <property type="term" value="C:cytoplasm"/>
    <property type="evidence" value="ECO:0007669"/>
    <property type="project" value="TreeGrafter"/>
</dbReference>
<dbReference type="InterPro" id="IPR008183">
    <property type="entry name" value="Aldose_1/G6P_1-epimerase"/>
</dbReference>
<dbReference type="GO" id="GO:0047938">
    <property type="term" value="F:glucose-6-phosphate 1-epimerase activity"/>
    <property type="evidence" value="ECO:0007669"/>
    <property type="project" value="UniProtKB-UniRule"/>
</dbReference>
<comment type="similarity">
    <text evidence="2 5">Belongs to the glucose-6-phosphate 1-epimerase family.</text>
</comment>
<dbReference type="PANTHER" id="PTHR11122">
    <property type="entry name" value="APOSPORY-ASSOCIATED PROTEIN C-RELATED"/>
    <property type="match status" value="1"/>
</dbReference>
<proteinExistence type="inferred from homology"/>
<dbReference type="InterPro" id="IPR014718">
    <property type="entry name" value="GH-type_carb-bd"/>
</dbReference>
<dbReference type="InterPro" id="IPR011013">
    <property type="entry name" value="Gal_mutarotase_sf_dom"/>
</dbReference>
<dbReference type="PIRSF" id="PIRSF016020">
    <property type="entry name" value="PHexose_mutarotase"/>
    <property type="match status" value="1"/>
</dbReference>
<comment type="catalytic activity">
    <reaction evidence="1">
        <text>alpha-D-glucose 6-phosphate = beta-D-glucose 6-phosphate</text>
        <dbReference type="Rhea" id="RHEA:16249"/>
        <dbReference type="ChEBI" id="CHEBI:58225"/>
        <dbReference type="ChEBI" id="CHEBI:58247"/>
        <dbReference type="EC" id="5.1.3.15"/>
    </reaction>
</comment>
<dbReference type="KEGG" id="olu:OSTLU_34850"/>
<dbReference type="GO" id="GO:0005975">
    <property type="term" value="P:carbohydrate metabolic process"/>
    <property type="evidence" value="ECO:0007669"/>
    <property type="project" value="InterPro"/>
</dbReference>